<evidence type="ECO:0000313" key="1">
    <source>
        <dbReference type="Ensembl" id="ENSHBUP00000002232.1"/>
    </source>
</evidence>
<sequence>MCCMQYQSSLMRGFKNPARHYMAEEWSLKMPKGLDLEVSHHPVTMKSVVNLIIAMERLKTSNSEPVLSTDFQDENLLSIMLESIVEGNHKFNTGKTHNDTADTSCPGNGAPAFHSFAQMISALISAGVLRKCVVFPRNFKSSNQRREALTPGNFESGCASAVIMGDVNVFDTRLFS</sequence>
<dbReference type="Ensembl" id="ENSHBUT00000012437.1">
    <property type="protein sequence ID" value="ENSHBUP00000002232.1"/>
    <property type="gene ID" value="ENSHBUG00000003452.1"/>
</dbReference>
<name>A0A3Q2UWJ8_HAPBU</name>
<protein>
    <submittedName>
        <fullName evidence="1">Uncharacterized protein</fullName>
    </submittedName>
</protein>
<dbReference type="AlphaFoldDB" id="A0A3Q2UWJ8"/>
<organism evidence="1 2">
    <name type="scientific">Haplochromis burtoni</name>
    <name type="common">Burton's mouthbrooder</name>
    <name type="synonym">Chromis burtoni</name>
    <dbReference type="NCBI Taxonomy" id="8153"/>
    <lineage>
        <taxon>Eukaryota</taxon>
        <taxon>Metazoa</taxon>
        <taxon>Chordata</taxon>
        <taxon>Craniata</taxon>
        <taxon>Vertebrata</taxon>
        <taxon>Euteleostomi</taxon>
        <taxon>Actinopterygii</taxon>
        <taxon>Neopterygii</taxon>
        <taxon>Teleostei</taxon>
        <taxon>Neoteleostei</taxon>
        <taxon>Acanthomorphata</taxon>
        <taxon>Ovalentaria</taxon>
        <taxon>Cichlomorphae</taxon>
        <taxon>Cichliformes</taxon>
        <taxon>Cichlidae</taxon>
        <taxon>African cichlids</taxon>
        <taxon>Pseudocrenilabrinae</taxon>
        <taxon>Haplochromini</taxon>
        <taxon>Haplochromis</taxon>
    </lineage>
</organism>
<dbReference type="Proteomes" id="UP000264840">
    <property type="component" value="Unplaced"/>
</dbReference>
<dbReference type="GeneTree" id="ENSGT01030000236765"/>
<proteinExistence type="predicted"/>
<accession>A0A3Q2UWJ8</accession>
<keyword evidence="2" id="KW-1185">Reference proteome</keyword>
<reference evidence="1" key="1">
    <citation type="submission" date="2025-08" db="UniProtKB">
        <authorList>
            <consortium name="Ensembl"/>
        </authorList>
    </citation>
    <scope>IDENTIFICATION</scope>
</reference>
<reference evidence="1" key="2">
    <citation type="submission" date="2025-09" db="UniProtKB">
        <authorList>
            <consortium name="Ensembl"/>
        </authorList>
    </citation>
    <scope>IDENTIFICATION</scope>
</reference>
<dbReference type="STRING" id="8153.ENSHBUP00000002232"/>
<evidence type="ECO:0000313" key="2">
    <source>
        <dbReference type="Proteomes" id="UP000264840"/>
    </source>
</evidence>